<gene>
    <name evidence="2" type="ORF">CLV60_108176</name>
</gene>
<organism evidence="2 3">
    <name type="scientific">Dyadobacter jiangsuensis</name>
    <dbReference type="NCBI Taxonomy" id="1591085"/>
    <lineage>
        <taxon>Bacteria</taxon>
        <taxon>Pseudomonadati</taxon>
        <taxon>Bacteroidota</taxon>
        <taxon>Cytophagia</taxon>
        <taxon>Cytophagales</taxon>
        <taxon>Spirosomataceae</taxon>
        <taxon>Dyadobacter</taxon>
    </lineage>
</organism>
<dbReference type="InterPro" id="IPR017850">
    <property type="entry name" value="Alkaline_phosphatase_core_sf"/>
</dbReference>
<accession>A0A2P8G026</accession>
<dbReference type="PANTHER" id="PTHR10151">
    <property type="entry name" value="ECTONUCLEOTIDE PYROPHOSPHATASE/PHOSPHODIESTERASE"/>
    <property type="match status" value="1"/>
</dbReference>
<evidence type="ECO:0000313" key="3">
    <source>
        <dbReference type="Proteomes" id="UP000241964"/>
    </source>
</evidence>
<feature type="chain" id="PRO_5015135982" evidence="1">
    <location>
        <begin position="23"/>
        <end position="510"/>
    </location>
</feature>
<dbReference type="SUPFAM" id="SSF53649">
    <property type="entry name" value="Alkaline phosphatase-like"/>
    <property type="match status" value="1"/>
</dbReference>
<dbReference type="PANTHER" id="PTHR10151:SF120">
    <property type="entry name" value="BIS(5'-ADENOSYL)-TRIPHOSPHATASE"/>
    <property type="match status" value="1"/>
</dbReference>
<dbReference type="EMBL" id="PYAS01000008">
    <property type="protein sequence ID" value="PSL27319.1"/>
    <property type="molecule type" value="Genomic_DNA"/>
</dbReference>
<comment type="caution">
    <text evidence="2">The sequence shown here is derived from an EMBL/GenBank/DDBJ whole genome shotgun (WGS) entry which is preliminary data.</text>
</comment>
<dbReference type="InterPro" id="IPR002591">
    <property type="entry name" value="Phosphodiest/P_Trfase"/>
</dbReference>
<evidence type="ECO:0000313" key="2">
    <source>
        <dbReference type="EMBL" id="PSL27319.1"/>
    </source>
</evidence>
<dbReference type="AlphaFoldDB" id="A0A2P8G026"/>
<reference evidence="2 3" key="1">
    <citation type="submission" date="2018-03" db="EMBL/GenBank/DDBJ databases">
        <title>Genomic Encyclopedia of Archaeal and Bacterial Type Strains, Phase II (KMG-II): from individual species to whole genera.</title>
        <authorList>
            <person name="Goeker M."/>
        </authorList>
    </citation>
    <scope>NUCLEOTIDE SEQUENCE [LARGE SCALE GENOMIC DNA]</scope>
    <source>
        <strain evidence="2 3">DSM 29057</strain>
    </source>
</reference>
<evidence type="ECO:0000256" key="1">
    <source>
        <dbReference type="SAM" id="SignalP"/>
    </source>
</evidence>
<dbReference type="OrthoDB" id="9779418at2"/>
<name>A0A2P8G026_9BACT</name>
<dbReference type="RefSeq" id="WP_106596722.1">
    <property type="nucleotide sequence ID" value="NZ_PYAS01000008.1"/>
</dbReference>
<dbReference type="Proteomes" id="UP000241964">
    <property type="component" value="Unassembled WGS sequence"/>
</dbReference>
<proteinExistence type="predicted"/>
<dbReference type="Pfam" id="PF01663">
    <property type="entry name" value="Phosphodiest"/>
    <property type="match status" value="1"/>
</dbReference>
<protein>
    <submittedName>
        <fullName evidence="2">Putative AlkP superfamily pyrophosphatase or phosphodiesterase</fullName>
    </submittedName>
</protein>
<keyword evidence="1" id="KW-0732">Signal</keyword>
<dbReference type="Gene3D" id="3.40.720.10">
    <property type="entry name" value="Alkaline Phosphatase, subunit A"/>
    <property type="match status" value="1"/>
</dbReference>
<feature type="signal peptide" evidence="1">
    <location>
        <begin position="1"/>
        <end position="22"/>
    </location>
</feature>
<sequence length="510" mass="55331">MKLHFRYLLCLFLLTTLQAAYAQGTARGRFEVKTLIVFFDGLRPDYITEAQMPNLFAFRQSAAWGKQHHSVFPTVTRVNSASYATGSYPGTHGLLGNSIYIPEVAANKPIGTTYEDLSKIPAATSGPLLTAKSLGEVLADAGQKMMVFSSGTTGQAFLQNHTVNGAVINPGLILPESFKAQVLNDIGALPETGHEGMERHKWITDALLKYGLVKNGPLVSAIWFSDPDGAAHEHGIGSEQAVQAIRYVDAQFGRIMEALRAKGTDEQYNIIISTDHGFVTHVARQGLADFLIKEGFKKDKESDDVVVAEGAIYVKNHDEKVISNIVAALHKQEWAGAVFTKGLKKGDTHGKVKGTLSFDLIHYDHPKRSGDILVAPNWNDAKNDNGYAGTDFAGGVAGHGGASPYEINIALFASGPDFKHPATTELPTSNADIVPTVLAIYNLPKPAGMDGRAVGELLQKSRKVNGTSKKKLVKTEAAYPWGTYKLSAEMSVFGDYQYFNYAKTERTPAR</sequence>
<dbReference type="GO" id="GO:0016787">
    <property type="term" value="F:hydrolase activity"/>
    <property type="evidence" value="ECO:0007669"/>
    <property type="project" value="UniProtKB-ARBA"/>
</dbReference>
<keyword evidence="3" id="KW-1185">Reference proteome</keyword>